<proteinExistence type="predicted"/>
<dbReference type="EMBL" id="JAIWYP010000010">
    <property type="protein sequence ID" value="KAH3753904.1"/>
    <property type="molecule type" value="Genomic_DNA"/>
</dbReference>
<comment type="caution">
    <text evidence="1">The sequence shown here is derived from an EMBL/GenBank/DDBJ whole genome shotgun (WGS) entry which is preliminary data.</text>
</comment>
<sequence>MLEQSERDDQTHSRPTNKMTTIYSLANFVCWGVKDYVIPIAWLGKKPLTLKQGY</sequence>
<reference evidence="1" key="1">
    <citation type="journal article" date="2019" name="bioRxiv">
        <title>The Genome of the Zebra Mussel, Dreissena polymorpha: A Resource for Invasive Species Research.</title>
        <authorList>
            <person name="McCartney M.A."/>
            <person name="Auch B."/>
            <person name="Kono T."/>
            <person name="Mallez S."/>
            <person name="Zhang Y."/>
            <person name="Obille A."/>
            <person name="Becker A."/>
            <person name="Abrahante J.E."/>
            <person name="Garbe J."/>
            <person name="Badalamenti J.P."/>
            <person name="Herman A."/>
            <person name="Mangelson H."/>
            <person name="Liachko I."/>
            <person name="Sullivan S."/>
            <person name="Sone E.D."/>
            <person name="Koren S."/>
            <person name="Silverstein K.A.T."/>
            <person name="Beckman K.B."/>
            <person name="Gohl D.M."/>
        </authorList>
    </citation>
    <scope>NUCLEOTIDE SEQUENCE</scope>
    <source>
        <strain evidence="1">Duluth1</strain>
        <tissue evidence="1">Whole animal</tissue>
    </source>
</reference>
<dbReference type="Proteomes" id="UP000828390">
    <property type="component" value="Unassembled WGS sequence"/>
</dbReference>
<accession>A0A9D4DU07</accession>
<evidence type="ECO:0000313" key="1">
    <source>
        <dbReference type="EMBL" id="KAH3753904.1"/>
    </source>
</evidence>
<keyword evidence="2" id="KW-1185">Reference proteome</keyword>
<reference evidence="1" key="2">
    <citation type="submission" date="2020-11" db="EMBL/GenBank/DDBJ databases">
        <authorList>
            <person name="McCartney M.A."/>
            <person name="Auch B."/>
            <person name="Kono T."/>
            <person name="Mallez S."/>
            <person name="Becker A."/>
            <person name="Gohl D.M."/>
            <person name="Silverstein K.A.T."/>
            <person name="Koren S."/>
            <person name="Bechman K.B."/>
            <person name="Herman A."/>
            <person name="Abrahante J.E."/>
            <person name="Garbe J."/>
        </authorList>
    </citation>
    <scope>NUCLEOTIDE SEQUENCE</scope>
    <source>
        <strain evidence="1">Duluth1</strain>
        <tissue evidence="1">Whole animal</tissue>
    </source>
</reference>
<gene>
    <name evidence="1" type="ORF">DPMN_188555</name>
</gene>
<protein>
    <submittedName>
        <fullName evidence="1">Uncharacterized protein</fullName>
    </submittedName>
</protein>
<name>A0A9D4DU07_DREPO</name>
<evidence type="ECO:0000313" key="2">
    <source>
        <dbReference type="Proteomes" id="UP000828390"/>
    </source>
</evidence>
<organism evidence="1 2">
    <name type="scientific">Dreissena polymorpha</name>
    <name type="common">Zebra mussel</name>
    <name type="synonym">Mytilus polymorpha</name>
    <dbReference type="NCBI Taxonomy" id="45954"/>
    <lineage>
        <taxon>Eukaryota</taxon>
        <taxon>Metazoa</taxon>
        <taxon>Spiralia</taxon>
        <taxon>Lophotrochozoa</taxon>
        <taxon>Mollusca</taxon>
        <taxon>Bivalvia</taxon>
        <taxon>Autobranchia</taxon>
        <taxon>Heteroconchia</taxon>
        <taxon>Euheterodonta</taxon>
        <taxon>Imparidentia</taxon>
        <taxon>Neoheterodontei</taxon>
        <taxon>Myida</taxon>
        <taxon>Dreissenoidea</taxon>
        <taxon>Dreissenidae</taxon>
        <taxon>Dreissena</taxon>
    </lineage>
</organism>
<dbReference type="AlphaFoldDB" id="A0A9D4DU07"/>